<dbReference type="RefSeq" id="WP_123959721.1">
    <property type="nucleotide sequence ID" value="NZ_CP033898.1"/>
</dbReference>
<proteinExistence type="predicted"/>
<evidence type="ECO:0000313" key="2">
    <source>
        <dbReference type="EMBL" id="AZA08707.1"/>
    </source>
</evidence>
<organism evidence="2 3">
    <name type="scientific">Corynebacterium pseudopelargi</name>
    <dbReference type="NCBI Taxonomy" id="2080757"/>
    <lineage>
        <taxon>Bacteria</taxon>
        <taxon>Bacillati</taxon>
        <taxon>Actinomycetota</taxon>
        <taxon>Actinomycetes</taxon>
        <taxon>Mycobacteriales</taxon>
        <taxon>Corynebacteriaceae</taxon>
        <taxon>Corynebacterium</taxon>
    </lineage>
</organism>
<sequence>MAEIGHASPRGVTGLVAEDNWQLTFPNSTRVYSKMLRQDAQVQSILKAVTLPIRRSTWRIDPNGAPDAVVQHIASDLRLPVLGQERGTVPRRRGRVSWDAHLQKALLALPYGHMFFEQVYQVGDDGLEHLVKLAPRLPGTVSKINVADDGGLESIEQHALGHGGKPPVIPVSRLVAYCFEPMDSTWLGSSILRPAYKHWKLRDRYLRLEAQVLERNGMGIPTYEASPMPEDARRELQDGQAIVEGIRSGAHAGVSIPNGARFDLKGISGQVASPREAIDYHDAMMAKAVLAHVLNLSGKGGSYALAETQNDLFVQSLQSIADWIIDTANQHIVEDLVELAWPDYDGPAPLLMADPIASKKELTAEALALLANAKVLLMDPPTEAEVRRRYQLPEKDPDYIPELKNGGGDDAETSEAPAGTD</sequence>
<evidence type="ECO:0000256" key="1">
    <source>
        <dbReference type="SAM" id="MobiDB-lite"/>
    </source>
</evidence>
<name>A0A3G6IT42_9CORY</name>
<feature type="region of interest" description="Disordered" evidence="1">
    <location>
        <begin position="389"/>
        <end position="421"/>
    </location>
</feature>
<dbReference type="Proteomes" id="UP000271426">
    <property type="component" value="Chromosome"/>
</dbReference>
<dbReference type="OrthoDB" id="1804088at2"/>
<evidence type="ECO:0000313" key="3">
    <source>
        <dbReference type="Proteomes" id="UP000271426"/>
    </source>
</evidence>
<dbReference type="InterPro" id="IPR009279">
    <property type="entry name" value="Portal_Mu"/>
</dbReference>
<reference evidence="2 3" key="1">
    <citation type="submission" date="2018-11" db="EMBL/GenBank/DDBJ databases">
        <authorList>
            <person name="Kleinhagauer T."/>
            <person name="Glaeser S.P."/>
            <person name="Spergser J."/>
            <person name="Ruckert C."/>
            <person name="Kaempfer P."/>
            <person name="Busse H.-J."/>
        </authorList>
    </citation>
    <scope>NUCLEOTIDE SEQUENCE [LARGE SCALE GENOMIC DNA]</scope>
    <source>
        <strain evidence="2 3">812CH</strain>
    </source>
</reference>
<evidence type="ECO:0008006" key="4">
    <source>
        <dbReference type="Google" id="ProtNLM"/>
    </source>
</evidence>
<accession>A0A3G6IT42</accession>
<gene>
    <name evidence="2" type="ORF">CPPEL_02880</name>
</gene>
<dbReference type="EMBL" id="CP033898">
    <property type="protein sequence ID" value="AZA08707.1"/>
    <property type="molecule type" value="Genomic_DNA"/>
</dbReference>
<dbReference type="AlphaFoldDB" id="A0A3G6IT42"/>
<dbReference type="Pfam" id="PF06074">
    <property type="entry name" value="Portal_Mu"/>
    <property type="match status" value="1"/>
</dbReference>
<keyword evidence="3" id="KW-1185">Reference proteome</keyword>
<dbReference type="KEGG" id="cpso:CPPEL_02880"/>
<protein>
    <recommendedName>
        <fullName evidence="4">Phage portal protein, SPP1 Gp6-like</fullName>
    </recommendedName>
</protein>
<feature type="compositionally biased region" description="Basic and acidic residues" evidence="1">
    <location>
        <begin position="389"/>
        <end position="398"/>
    </location>
</feature>